<dbReference type="Proteomes" id="UP000783213">
    <property type="component" value="Unassembled WGS sequence"/>
</dbReference>
<evidence type="ECO:0008006" key="4">
    <source>
        <dbReference type="Google" id="ProtNLM"/>
    </source>
</evidence>
<keyword evidence="1" id="KW-0732">Signal</keyword>
<evidence type="ECO:0000313" key="3">
    <source>
        <dbReference type="Proteomes" id="UP000783213"/>
    </source>
</evidence>
<organism evidence="2 3">
    <name type="scientific">Botrytis deweyae</name>
    <dbReference type="NCBI Taxonomy" id="2478750"/>
    <lineage>
        <taxon>Eukaryota</taxon>
        <taxon>Fungi</taxon>
        <taxon>Dikarya</taxon>
        <taxon>Ascomycota</taxon>
        <taxon>Pezizomycotina</taxon>
        <taxon>Leotiomycetes</taxon>
        <taxon>Helotiales</taxon>
        <taxon>Sclerotiniaceae</taxon>
        <taxon>Botrytis</taxon>
    </lineage>
</organism>
<evidence type="ECO:0000313" key="2">
    <source>
        <dbReference type="EMBL" id="KAF7918757.1"/>
    </source>
</evidence>
<dbReference type="GeneID" id="62236306"/>
<feature type="signal peptide" evidence="1">
    <location>
        <begin position="1"/>
        <end position="17"/>
    </location>
</feature>
<proteinExistence type="predicted"/>
<name>A0ABQ7IB74_9HELO</name>
<comment type="caution">
    <text evidence="2">The sequence shown here is derived from an EMBL/GenBank/DDBJ whole genome shotgun (WGS) entry which is preliminary data.</text>
</comment>
<protein>
    <recommendedName>
        <fullName evidence="4">Secreted protein</fullName>
    </recommendedName>
</protein>
<sequence>MTICAEMILIMGILVRASVGGWAMLGGRESMEMVDVDPGSHQLKTRATRATLAQQHSIKSIPIGKLEPRS</sequence>
<dbReference type="RefSeq" id="XP_038806349.1">
    <property type="nucleotide sequence ID" value="XM_038957156.1"/>
</dbReference>
<evidence type="ECO:0000256" key="1">
    <source>
        <dbReference type="SAM" id="SignalP"/>
    </source>
</evidence>
<accession>A0ABQ7IB74</accession>
<keyword evidence="3" id="KW-1185">Reference proteome</keyword>
<gene>
    <name evidence="2" type="ORF">EAE98_009535</name>
</gene>
<dbReference type="EMBL" id="RCSX01000029">
    <property type="protein sequence ID" value="KAF7918757.1"/>
    <property type="molecule type" value="Genomic_DNA"/>
</dbReference>
<reference evidence="2 3" key="1">
    <citation type="journal article" date="2020" name="Genome Biol. Evol.">
        <title>Comparative genomics of Sclerotiniaceae.</title>
        <authorList>
            <person name="Valero Jimenez C.A."/>
            <person name="Steentjes M."/>
            <person name="Scholten O.E."/>
            <person name="Van Kan J.A.L."/>
        </authorList>
    </citation>
    <scope>NUCLEOTIDE SEQUENCE [LARGE SCALE GENOMIC DNA]</scope>
    <source>
        <strain evidence="2 3">B1</strain>
    </source>
</reference>
<feature type="chain" id="PRO_5046027183" description="Secreted protein" evidence="1">
    <location>
        <begin position="18"/>
        <end position="70"/>
    </location>
</feature>